<feature type="region of interest" description="Disordered" evidence="3">
    <location>
        <begin position="494"/>
        <end position="517"/>
    </location>
</feature>
<evidence type="ECO:0000256" key="2">
    <source>
        <dbReference type="PROSITE-ProRule" id="PRU00176"/>
    </source>
</evidence>
<keyword evidence="1 2" id="KW-0694">RNA-binding</keyword>
<accession>A0ABR0JY96</accession>
<dbReference type="InterPro" id="IPR012677">
    <property type="entry name" value="Nucleotide-bd_a/b_plait_sf"/>
</dbReference>
<feature type="compositionally biased region" description="Polar residues" evidence="3">
    <location>
        <begin position="57"/>
        <end position="66"/>
    </location>
</feature>
<dbReference type="EMBL" id="JAVRRG010000176">
    <property type="protein sequence ID" value="KAK5079729.1"/>
    <property type="molecule type" value="Genomic_DNA"/>
</dbReference>
<feature type="compositionally biased region" description="Polar residues" evidence="3">
    <location>
        <begin position="140"/>
        <end position="149"/>
    </location>
</feature>
<dbReference type="CDD" id="cd00590">
    <property type="entry name" value="RRM_SF"/>
    <property type="match status" value="1"/>
</dbReference>
<dbReference type="InterPro" id="IPR035979">
    <property type="entry name" value="RBD_domain_sf"/>
</dbReference>
<dbReference type="SMART" id="SM00360">
    <property type="entry name" value="RRM"/>
    <property type="match status" value="2"/>
</dbReference>
<dbReference type="Pfam" id="PF00076">
    <property type="entry name" value="RRM_1"/>
    <property type="match status" value="1"/>
</dbReference>
<organism evidence="5 6">
    <name type="scientific">Lithohypha guttulata</name>
    <dbReference type="NCBI Taxonomy" id="1690604"/>
    <lineage>
        <taxon>Eukaryota</taxon>
        <taxon>Fungi</taxon>
        <taxon>Dikarya</taxon>
        <taxon>Ascomycota</taxon>
        <taxon>Pezizomycotina</taxon>
        <taxon>Eurotiomycetes</taxon>
        <taxon>Chaetothyriomycetidae</taxon>
        <taxon>Chaetothyriales</taxon>
        <taxon>Trichomeriaceae</taxon>
        <taxon>Lithohypha</taxon>
    </lineage>
</organism>
<feature type="compositionally biased region" description="Low complexity" evidence="3">
    <location>
        <begin position="72"/>
        <end position="82"/>
    </location>
</feature>
<feature type="compositionally biased region" description="Polar residues" evidence="3">
    <location>
        <begin position="548"/>
        <end position="559"/>
    </location>
</feature>
<gene>
    <name evidence="5" type="ORF">LTR24_009001</name>
</gene>
<feature type="region of interest" description="Disordered" evidence="3">
    <location>
        <begin position="544"/>
        <end position="606"/>
    </location>
</feature>
<reference evidence="5 6" key="1">
    <citation type="submission" date="2023-08" db="EMBL/GenBank/DDBJ databases">
        <title>Black Yeasts Isolated from many extreme environments.</title>
        <authorList>
            <person name="Coleine C."/>
            <person name="Stajich J.E."/>
            <person name="Selbmann L."/>
        </authorList>
    </citation>
    <scope>NUCLEOTIDE SEQUENCE [LARGE SCALE GENOMIC DNA]</scope>
    <source>
        <strain evidence="5 6">CCFEE 5885</strain>
    </source>
</reference>
<evidence type="ECO:0000313" key="5">
    <source>
        <dbReference type="EMBL" id="KAK5079729.1"/>
    </source>
</evidence>
<dbReference type="Proteomes" id="UP001345013">
    <property type="component" value="Unassembled WGS sequence"/>
</dbReference>
<evidence type="ECO:0000259" key="4">
    <source>
        <dbReference type="PROSITE" id="PS50102"/>
    </source>
</evidence>
<protein>
    <recommendedName>
        <fullName evidence="4">RRM domain-containing protein</fullName>
    </recommendedName>
</protein>
<proteinExistence type="predicted"/>
<evidence type="ECO:0000256" key="3">
    <source>
        <dbReference type="SAM" id="MobiDB-lite"/>
    </source>
</evidence>
<dbReference type="InterPro" id="IPR000504">
    <property type="entry name" value="RRM_dom"/>
</dbReference>
<evidence type="ECO:0000313" key="6">
    <source>
        <dbReference type="Proteomes" id="UP001345013"/>
    </source>
</evidence>
<feature type="region of interest" description="Disordered" evidence="3">
    <location>
        <begin position="57"/>
        <end position="87"/>
    </location>
</feature>
<comment type="caution">
    <text evidence="5">The sequence shown here is derived from an EMBL/GenBank/DDBJ whole genome shotgun (WGS) entry which is preliminary data.</text>
</comment>
<feature type="region of interest" description="Disordered" evidence="3">
    <location>
        <begin position="135"/>
        <end position="178"/>
    </location>
</feature>
<sequence length="606" mass="66763">MNLFGYPAPNNSQRAIWNSIYSQSEQLRVPRSFNMQSSRSHANLQDLPAGFENLNLDSRTATSTPASRAKTDSSLSRTSLLTPPADASLADPFLSSQAFKRPANTDRNMHLESRADDDVFIGAAKAQVDAEAQVDAKAQVDNNAQSPATSREVVGYTSPNTKPTPRSDRLTDPITPQNAQGVLPPEACIFVAKYVKKEPGKDLLLTSSSLSVSRTDEQLEKSVHDAFDQFGNCIVKVRRDRHGHPFALVQYHTIDAATQAIEGGRDLIVDDRKIRTEHAEARREYILQNADTGLSIGSGSVVLSRVGGGPVSKDEAHELLSRYGPIQETQPTTHADANTYGMPEGIWVKFAYYLDFKDALKAFNSTTTMHKIMEPPNLEPRTRLGPVVVSSPRGQGHRTPRSTTDQKSIFVGNLPHDVTEAELLEIFSTFGHIKGCNVIRKPITGGQGYNIFGFVEYSCATESERAAETEIDIRGQRIRVEPKEYSARRHTRLQHFGHPPSSERPQRGIAWPPSSGAYQPPPAAMPYGFQPIYFQQPAFHPGYAYATTPPSSGQRQRAQTGDGYIHGGSPHASQHYLPVGRPAYATMAQYQDAEPEDYPPPSRPCR</sequence>
<name>A0ABR0JY96_9EURO</name>
<dbReference type="Gene3D" id="3.30.70.330">
    <property type="match status" value="2"/>
</dbReference>
<feature type="domain" description="RRM" evidence="4">
    <location>
        <begin position="407"/>
        <end position="485"/>
    </location>
</feature>
<dbReference type="PANTHER" id="PTHR48027">
    <property type="entry name" value="HETEROGENEOUS NUCLEAR RIBONUCLEOPROTEIN 87F-RELATED"/>
    <property type="match status" value="1"/>
</dbReference>
<dbReference type="SUPFAM" id="SSF54928">
    <property type="entry name" value="RNA-binding domain, RBD"/>
    <property type="match status" value="2"/>
</dbReference>
<dbReference type="InterPro" id="IPR052462">
    <property type="entry name" value="SLIRP/GR-RBP-like"/>
</dbReference>
<dbReference type="PROSITE" id="PS50102">
    <property type="entry name" value="RRM"/>
    <property type="match status" value="1"/>
</dbReference>
<evidence type="ECO:0000256" key="1">
    <source>
        <dbReference type="ARBA" id="ARBA00022884"/>
    </source>
</evidence>
<keyword evidence="6" id="KW-1185">Reference proteome</keyword>